<dbReference type="AlphaFoldDB" id="A0A292YI24"/>
<dbReference type="RefSeq" id="WP_096260080.1">
    <property type="nucleotide sequence ID" value="NZ_BDME01000006.1"/>
</dbReference>
<dbReference type="Proteomes" id="UP000217944">
    <property type="component" value="Unassembled WGS sequence"/>
</dbReference>
<dbReference type="SUPFAM" id="SSF117396">
    <property type="entry name" value="TM1631-like"/>
    <property type="match status" value="1"/>
</dbReference>
<gene>
    <name evidence="1" type="ORF">LNAT_P1549</name>
</gene>
<proteinExistence type="predicted"/>
<dbReference type="OrthoDB" id="9780310at2"/>
<reference evidence="1 2" key="1">
    <citation type="journal article" date="2017" name="Syst. Appl. Microbiol.">
        <title>Lebetimonas natsushimae sp. nov., a novel strictly anaerobic, moderately thermophilic chemoautotroph isolated from a deep-sea hydrothermal vent polychaete nest in the Mid-Okinawa Trough.</title>
        <authorList>
            <person name="Nagata R."/>
            <person name="Takaki Y."/>
            <person name="Tame A."/>
            <person name="Nunoura T."/>
            <person name="Muto H."/>
            <person name="Mino S."/>
            <person name="Sawayama S."/>
            <person name="Takai K."/>
            <person name="Nakagawa S."/>
        </authorList>
    </citation>
    <scope>NUCLEOTIDE SEQUENCE [LARGE SCALE GENOMIC DNA]</scope>
    <source>
        <strain evidence="1 2">HS1857</strain>
    </source>
</reference>
<dbReference type="PANTHER" id="PTHR30348:SF4">
    <property type="entry name" value="DUF72 DOMAIN-CONTAINING PROTEIN"/>
    <property type="match status" value="1"/>
</dbReference>
<protein>
    <recommendedName>
        <fullName evidence="3">DUF72 domain-containing protein</fullName>
    </recommendedName>
</protein>
<sequence length="228" mass="27427">MLYTGTSGYFYRNWQGEFYPPELPTSKWLEYYVNFFNSLELNSTFYKFPKTSTIKNWKYKIKNNFKLSIKANKIITHNSKLKNIDKLKEFLEIVSVLDEKLGVVLFQLPPSLKYEKDLFVNFINSLNKNLKYAIECRNKSWYKYEVYEIMKQNNICLVWHDFNQDFIFEYTANFNYIRFHGFSGKYIGSYPDNVLQTIKSKLLNEAYVYFNNTDDNSAFKDAKRFMEL</sequence>
<comment type="caution">
    <text evidence="1">The sequence shown here is derived from an EMBL/GenBank/DDBJ whole genome shotgun (WGS) entry which is preliminary data.</text>
</comment>
<evidence type="ECO:0000313" key="2">
    <source>
        <dbReference type="Proteomes" id="UP000217944"/>
    </source>
</evidence>
<name>A0A292YI24_9BACT</name>
<dbReference type="Pfam" id="PF01904">
    <property type="entry name" value="DUF72"/>
    <property type="match status" value="1"/>
</dbReference>
<evidence type="ECO:0000313" key="1">
    <source>
        <dbReference type="EMBL" id="GAX88254.1"/>
    </source>
</evidence>
<organism evidence="1 2">
    <name type="scientific">Lebetimonas natsushimae</name>
    <dbReference type="NCBI Taxonomy" id="1936991"/>
    <lineage>
        <taxon>Bacteria</taxon>
        <taxon>Pseudomonadati</taxon>
        <taxon>Campylobacterota</taxon>
        <taxon>Epsilonproteobacteria</taxon>
        <taxon>Nautiliales</taxon>
        <taxon>Nautiliaceae</taxon>
        <taxon>Lebetimonas</taxon>
    </lineage>
</organism>
<evidence type="ECO:0008006" key="3">
    <source>
        <dbReference type="Google" id="ProtNLM"/>
    </source>
</evidence>
<dbReference type="PANTHER" id="PTHR30348">
    <property type="entry name" value="UNCHARACTERIZED PROTEIN YECE"/>
    <property type="match status" value="1"/>
</dbReference>
<dbReference type="InterPro" id="IPR036520">
    <property type="entry name" value="UPF0759_sf"/>
</dbReference>
<accession>A0A292YI24</accession>
<dbReference type="Gene3D" id="3.20.20.410">
    <property type="entry name" value="Protein of unknown function UPF0759"/>
    <property type="match status" value="1"/>
</dbReference>
<dbReference type="EMBL" id="BDME01000006">
    <property type="protein sequence ID" value="GAX88254.1"/>
    <property type="molecule type" value="Genomic_DNA"/>
</dbReference>
<keyword evidence="2" id="KW-1185">Reference proteome</keyword>
<dbReference type="InterPro" id="IPR002763">
    <property type="entry name" value="DUF72"/>
</dbReference>